<dbReference type="InterPro" id="IPR011037">
    <property type="entry name" value="Pyrv_Knase-like_insert_dom_sf"/>
</dbReference>
<dbReference type="InterPro" id="IPR052716">
    <property type="entry name" value="MOSC_domain"/>
</dbReference>
<dbReference type="EMBL" id="JACHXA010000008">
    <property type="protein sequence ID" value="MBB3066317.1"/>
    <property type="molecule type" value="Genomic_DNA"/>
</dbReference>
<dbReference type="SUPFAM" id="SSF50800">
    <property type="entry name" value="PK beta-barrel domain-like"/>
    <property type="match status" value="1"/>
</dbReference>
<dbReference type="InterPro" id="IPR005303">
    <property type="entry name" value="MOCOS_middle"/>
</dbReference>
<organism evidence="2 3">
    <name type="scientific">Limibacillus halophilus</name>
    <dbReference type="NCBI Taxonomy" id="1579333"/>
    <lineage>
        <taxon>Bacteria</taxon>
        <taxon>Pseudomonadati</taxon>
        <taxon>Pseudomonadota</taxon>
        <taxon>Alphaproteobacteria</taxon>
        <taxon>Rhodospirillales</taxon>
        <taxon>Rhodovibrionaceae</taxon>
        <taxon>Limibacillus</taxon>
    </lineage>
</organism>
<dbReference type="AlphaFoldDB" id="A0A839SU02"/>
<sequence>MNATLEQIWRYPVKSLDGQALQEVSVAADCLLPHDRRFAISYGSRNQVIDGRWASKNSFFNLMRDEKLAQLRVTFDVDSGVMSILRGGRRVAQGNVTEPLGRMILEQFLTAYLAESGRGPVKLQERHEHGFTDVEEPVVSLVNLASISDLERVLGQPADPRRFRANLLIAGLAAWEERSWLGKRLRIGDVEVHVMTPIGRCAATEVNPESGRRDLMVLKGLARGFSHSEMGVYARIIRGGKLGVGDTVERLP</sequence>
<dbReference type="PANTHER" id="PTHR36930">
    <property type="entry name" value="METAL-SULFUR CLUSTER BIOSYNTHESIS PROTEINS YUAD-RELATED"/>
    <property type="match status" value="1"/>
</dbReference>
<dbReference type="GO" id="GO:0030170">
    <property type="term" value="F:pyridoxal phosphate binding"/>
    <property type="evidence" value="ECO:0007669"/>
    <property type="project" value="InterPro"/>
</dbReference>
<feature type="domain" description="MOSC" evidence="1">
    <location>
        <begin position="107"/>
        <end position="251"/>
    </location>
</feature>
<accession>A0A839SU02</accession>
<dbReference type="PROSITE" id="PS51340">
    <property type="entry name" value="MOSC"/>
    <property type="match status" value="1"/>
</dbReference>
<dbReference type="RefSeq" id="WP_183417142.1">
    <property type="nucleotide sequence ID" value="NZ_JACHXA010000008.1"/>
</dbReference>
<gene>
    <name evidence="2" type="ORF">FHR98_002623</name>
</gene>
<dbReference type="GO" id="GO:0003824">
    <property type="term" value="F:catalytic activity"/>
    <property type="evidence" value="ECO:0007669"/>
    <property type="project" value="InterPro"/>
</dbReference>
<dbReference type="PANTHER" id="PTHR36930:SF1">
    <property type="entry name" value="MOSC DOMAIN-CONTAINING PROTEIN"/>
    <property type="match status" value="1"/>
</dbReference>
<dbReference type="GO" id="GO:0030151">
    <property type="term" value="F:molybdenum ion binding"/>
    <property type="evidence" value="ECO:0007669"/>
    <property type="project" value="InterPro"/>
</dbReference>
<dbReference type="Proteomes" id="UP000581135">
    <property type="component" value="Unassembled WGS sequence"/>
</dbReference>
<protein>
    <recommendedName>
        <fullName evidence="1">MOSC domain-containing protein</fullName>
    </recommendedName>
</protein>
<name>A0A839SU02_9PROT</name>
<evidence type="ECO:0000313" key="3">
    <source>
        <dbReference type="Proteomes" id="UP000581135"/>
    </source>
</evidence>
<dbReference type="Pfam" id="PF03473">
    <property type="entry name" value="MOSC"/>
    <property type="match status" value="1"/>
</dbReference>
<dbReference type="Gene3D" id="2.40.33.20">
    <property type="entry name" value="PK beta-barrel domain-like"/>
    <property type="match status" value="1"/>
</dbReference>
<evidence type="ECO:0000313" key="2">
    <source>
        <dbReference type="EMBL" id="MBB3066317.1"/>
    </source>
</evidence>
<dbReference type="InterPro" id="IPR005302">
    <property type="entry name" value="MoCF_Sase_C"/>
</dbReference>
<proteinExistence type="predicted"/>
<evidence type="ECO:0000259" key="1">
    <source>
        <dbReference type="PROSITE" id="PS51340"/>
    </source>
</evidence>
<comment type="caution">
    <text evidence="2">The sequence shown here is derived from an EMBL/GenBank/DDBJ whole genome shotgun (WGS) entry which is preliminary data.</text>
</comment>
<dbReference type="Pfam" id="PF03476">
    <property type="entry name" value="MOSC_N"/>
    <property type="match status" value="1"/>
</dbReference>
<keyword evidence="3" id="KW-1185">Reference proteome</keyword>
<reference evidence="2 3" key="1">
    <citation type="submission" date="2020-08" db="EMBL/GenBank/DDBJ databases">
        <title>Genomic Encyclopedia of Type Strains, Phase III (KMG-III): the genomes of soil and plant-associated and newly described type strains.</title>
        <authorList>
            <person name="Whitman W."/>
        </authorList>
    </citation>
    <scope>NUCLEOTIDE SEQUENCE [LARGE SCALE GENOMIC DNA]</scope>
    <source>
        <strain evidence="2 3">CECT 8803</strain>
    </source>
</reference>